<evidence type="ECO:0000313" key="2">
    <source>
        <dbReference type="EMBL" id="SDQ81922.1"/>
    </source>
</evidence>
<proteinExistence type="predicted"/>
<sequence>MLKYLGIGVIFTIIALLIGTFTGDWNLFFKIIAAAAVIPLVLSGLLTGAFVDGDRNRANYHTETKKDRQDKNKWVTRLLIIGVPNFSLLIILIILNI</sequence>
<dbReference type="Proteomes" id="UP000199444">
    <property type="component" value="Unassembled WGS sequence"/>
</dbReference>
<feature type="transmembrane region" description="Helical" evidence="1">
    <location>
        <begin position="28"/>
        <end position="53"/>
    </location>
</feature>
<protein>
    <recommendedName>
        <fullName evidence="4">DUF5316 domain-containing protein</fullName>
    </recommendedName>
</protein>
<dbReference type="Pfam" id="PF17247">
    <property type="entry name" value="DUF5316"/>
    <property type="match status" value="1"/>
</dbReference>
<evidence type="ECO:0000313" key="3">
    <source>
        <dbReference type="Proteomes" id="UP000199444"/>
    </source>
</evidence>
<reference evidence="2 3" key="1">
    <citation type="submission" date="2016-10" db="EMBL/GenBank/DDBJ databases">
        <authorList>
            <person name="de Groot N.N."/>
        </authorList>
    </citation>
    <scope>NUCLEOTIDE SEQUENCE [LARGE SCALE GENOMIC DNA]</scope>
    <source>
        <strain evidence="2 3">CGMCC 1.10449</strain>
    </source>
</reference>
<dbReference type="RefSeq" id="WP_092493458.1">
    <property type="nucleotide sequence ID" value="NZ_FNKD01000003.1"/>
</dbReference>
<feature type="transmembrane region" description="Helical" evidence="1">
    <location>
        <begin position="74"/>
        <end position="95"/>
    </location>
</feature>
<gene>
    <name evidence="2" type="ORF">SAMN05216231_2654</name>
</gene>
<organism evidence="2 3">
    <name type="scientific">Virgibacillus salinus</name>
    <dbReference type="NCBI Taxonomy" id="553311"/>
    <lineage>
        <taxon>Bacteria</taxon>
        <taxon>Bacillati</taxon>
        <taxon>Bacillota</taxon>
        <taxon>Bacilli</taxon>
        <taxon>Bacillales</taxon>
        <taxon>Bacillaceae</taxon>
        <taxon>Virgibacillus</taxon>
    </lineage>
</organism>
<keyword evidence="1" id="KW-1133">Transmembrane helix</keyword>
<keyword evidence="1" id="KW-0472">Membrane</keyword>
<evidence type="ECO:0000256" key="1">
    <source>
        <dbReference type="SAM" id="Phobius"/>
    </source>
</evidence>
<dbReference type="AlphaFoldDB" id="A0A1H1DZH4"/>
<dbReference type="EMBL" id="FNKD01000003">
    <property type="protein sequence ID" value="SDQ81922.1"/>
    <property type="molecule type" value="Genomic_DNA"/>
</dbReference>
<name>A0A1H1DZH4_9BACI</name>
<keyword evidence="3" id="KW-1185">Reference proteome</keyword>
<dbReference type="InterPro" id="IPR035167">
    <property type="entry name" value="DUF5316"/>
</dbReference>
<keyword evidence="1" id="KW-0812">Transmembrane</keyword>
<accession>A0A1H1DZH4</accession>
<evidence type="ECO:0008006" key="4">
    <source>
        <dbReference type="Google" id="ProtNLM"/>
    </source>
</evidence>
<feature type="transmembrane region" description="Helical" evidence="1">
    <location>
        <begin position="5"/>
        <end position="22"/>
    </location>
</feature>
<dbReference type="STRING" id="553311.SAMN05216231_2654"/>